<dbReference type="EMBL" id="JADCNM010000007">
    <property type="protein sequence ID" value="KAG0475225.1"/>
    <property type="molecule type" value="Genomic_DNA"/>
</dbReference>
<evidence type="ECO:0000256" key="3">
    <source>
        <dbReference type="ARBA" id="ARBA00061659"/>
    </source>
</evidence>
<comment type="similarity">
    <text evidence="3">Belongs to the PPR family. PCMP-E subfamily.</text>
</comment>
<dbReference type="GO" id="GO:0009451">
    <property type="term" value="P:RNA modification"/>
    <property type="evidence" value="ECO:0007669"/>
    <property type="project" value="InterPro"/>
</dbReference>
<feature type="repeat" description="PPR" evidence="4">
    <location>
        <begin position="621"/>
        <end position="655"/>
    </location>
</feature>
<dbReference type="FunFam" id="1.25.40.10:FF:000343">
    <property type="entry name" value="Pentatricopeptide repeat-containing protein At3g58590"/>
    <property type="match status" value="1"/>
</dbReference>
<comment type="similarity">
    <text evidence="1">Belongs to the PPR family. PCMP-H subfamily.</text>
</comment>
<dbReference type="Proteomes" id="UP000639772">
    <property type="component" value="Chromosome 7"/>
</dbReference>
<dbReference type="FunFam" id="1.25.40.10:FF:000090">
    <property type="entry name" value="Pentatricopeptide repeat-containing protein, chloroplastic"/>
    <property type="match status" value="1"/>
</dbReference>
<name>A0A835UWQ3_VANPL</name>
<dbReference type="FunFam" id="1.25.40.10:FF:000201">
    <property type="entry name" value="Pentatricopeptide repeat-containing protein mitochondrial"/>
    <property type="match status" value="1"/>
</dbReference>
<dbReference type="Pfam" id="PF20431">
    <property type="entry name" value="E_motif"/>
    <property type="match status" value="1"/>
</dbReference>
<evidence type="ECO:0008006" key="7">
    <source>
        <dbReference type="Google" id="ProtNLM"/>
    </source>
</evidence>
<evidence type="ECO:0000256" key="2">
    <source>
        <dbReference type="ARBA" id="ARBA00022737"/>
    </source>
</evidence>
<dbReference type="InterPro" id="IPR011990">
    <property type="entry name" value="TPR-like_helical_dom_sf"/>
</dbReference>
<dbReference type="Pfam" id="PF01535">
    <property type="entry name" value="PPR"/>
    <property type="match status" value="3"/>
</dbReference>
<dbReference type="AlphaFoldDB" id="A0A835UWQ3"/>
<gene>
    <name evidence="5" type="ORF">HPP92_014911</name>
</gene>
<dbReference type="InterPro" id="IPR002885">
    <property type="entry name" value="PPR_rpt"/>
</dbReference>
<organism evidence="5 6">
    <name type="scientific">Vanilla planifolia</name>
    <name type="common">Vanilla</name>
    <dbReference type="NCBI Taxonomy" id="51239"/>
    <lineage>
        <taxon>Eukaryota</taxon>
        <taxon>Viridiplantae</taxon>
        <taxon>Streptophyta</taxon>
        <taxon>Embryophyta</taxon>
        <taxon>Tracheophyta</taxon>
        <taxon>Spermatophyta</taxon>
        <taxon>Magnoliopsida</taxon>
        <taxon>Liliopsida</taxon>
        <taxon>Asparagales</taxon>
        <taxon>Orchidaceae</taxon>
        <taxon>Vanilloideae</taxon>
        <taxon>Vanilleae</taxon>
        <taxon>Vanilla</taxon>
    </lineage>
</organism>
<dbReference type="PROSITE" id="PS51375">
    <property type="entry name" value="PPR"/>
    <property type="match status" value="6"/>
</dbReference>
<dbReference type="GO" id="GO:0003723">
    <property type="term" value="F:RNA binding"/>
    <property type="evidence" value="ECO:0007669"/>
    <property type="project" value="InterPro"/>
</dbReference>
<feature type="repeat" description="PPR" evidence="4">
    <location>
        <begin position="317"/>
        <end position="351"/>
    </location>
</feature>
<keyword evidence="2" id="KW-0677">Repeat</keyword>
<dbReference type="Pfam" id="PF13041">
    <property type="entry name" value="PPR_2"/>
    <property type="match status" value="4"/>
</dbReference>
<feature type="repeat" description="PPR" evidence="4">
    <location>
        <begin position="418"/>
        <end position="452"/>
    </location>
</feature>
<evidence type="ECO:0000313" key="6">
    <source>
        <dbReference type="Proteomes" id="UP000639772"/>
    </source>
</evidence>
<reference evidence="5 6" key="1">
    <citation type="journal article" date="2020" name="Nat. Food">
        <title>A phased Vanilla planifolia genome enables genetic improvement of flavour and production.</title>
        <authorList>
            <person name="Hasing T."/>
            <person name="Tang H."/>
            <person name="Brym M."/>
            <person name="Khazi F."/>
            <person name="Huang T."/>
            <person name="Chambers A.H."/>
        </authorList>
    </citation>
    <scope>NUCLEOTIDE SEQUENCE [LARGE SCALE GENOMIC DNA]</scope>
    <source>
        <tissue evidence="5">Leaf</tissue>
    </source>
</reference>
<dbReference type="PANTHER" id="PTHR47926">
    <property type="entry name" value="PENTATRICOPEPTIDE REPEAT-CONTAINING PROTEIN"/>
    <property type="match status" value="1"/>
</dbReference>
<dbReference type="NCBIfam" id="TIGR00756">
    <property type="entry name" value="PPR"/>
    <property type="match status" value="5"/>
</dbReference>
<dbReference type="PANTHER" id="PTHR47926:SF435">
    <property type="entry name" value="PENTACOTRIPEPTIDE-REPEAT REGION OF PRORP DOMAIN-CONTAINING PROTEIN"/>
    <property type="match status" value="1"/>
</dbReference>
<evidence type="ECO:0000256" key="4">
    <source>
        <dbReference type="PROSITE-ProRule" id="PRU00708"/>
    </source>
</evidence>
<feature type="repeat" description="PPR" evidence="4">
    <location>
        <begin position="115"/>
        <end position="149"/>
    </location>
</feature>
<dbReference type="OrthoDB" id="733253at2759"/>
<accession>A0A835UWQ3</accession>
<sequence>MTVPNFLLKSLLLRSSTLTKKLAKFSSLSSTHFQAQIPPQVSTCCTTRRALDFATALSFSSKTKNPFLGSQIHAQILMLGFSNCIFICNSVMWMYTRCQILDDALKLFYAMPERNLVSWTSMISGCIHNDEIEIGLLMYLEMIRSGFHPNEFTLAAALNACASLEAIRLGGSLHLVAFKLCMESNSFVGSSLMCMYANCGNIKAVEQVFESLVHRDLACWNAMAESYASNGYDHDAMRIVCLMHTKGIVADQYTFVSALKACTSIGKVNFGRQIHSFIFYNDRESNIGVMNSLMDMYFRNGMTETAKKVFNRIHGKDVISWNVLISGTAQEEDEEEIVALFSSLLNSSLKPNQVTFSVILRFCGLRENLTLGLQFFCFAYQFGFFHYSLVVNALINMFSRCGLMDTAHFLFNCNVNKSTVAYNEMILGYSTNGFFIEALQLFSHLIKSGFRPDEFAYTTALSACYGTQQQKVCQQIHGNIIKSGFSSSSYLCSSLIKTYDRFCLVGSSFKVFQDAMILDLAIWGALISVFGRQGLGYETFLLLNSLRRQGWKPDDLIFCSILNACACNSMLNQCRSVHALVIKAGYELYFHVSSATIDSYSKCGDIKSARKAFNGASDGNDAIIFNTMITAYAHHGLVIEAMETLERMKLADIPPSHATFVALVSACSHLGLVKEGQLLFDSMSSTYGLMPSRDNFGCLIDLYARNGLLERSRDVIESMPYEPWPAAWRSLLSGCRIQGDWEMAKVASKQLQLLQSNDGGLALLSNICAEDGRWEEAEKVRRRMAEKGIQKAPGYSIADSF</sequence>
<dbReference type="Gene3D" id="1.25.40.10">
    <property type="entry name" value="Tetratricopeptide repeat domain"/>
    <property type="match status" value="6"/>
</dbReference>
<dbReference type="InterPro" id="IPR046848">
    <property type="entry name" value="E_motif"/>
</dbReference>
<protein>
    <recommendedName>
        <fullName evidence="7">Pentatricopeptide repeat-containing protein</fullName>
    </recommendedName>
</protein>
<dbReference type="InterPro" id="IPR046960">
    <property type="entry name" value="PPR_At4g14850-like_plant"/>
</dbReference>
<feature type="repeat" description="PPR" evidence="4">
    <location>
        <begin position="519"/>
        <end position="553"/>
    </location>
</feature>
<evidence type="ECO:0000256" key="1">
    <source>
        <dbReference type="ARBA" id="ARBA00006643"/>
    </source>
</evidence>
<evidence type="ECO:0000313" key="5">
    <source>
        <dbReference type="EMBL" id="KAG0475225.1"/>
    </source>
</evidence>
<dbReference type="FunFam" id="1.25.40.10:FF:000196">
    <property type="entry name" value="Pentatricopeptide repeat-containing protein At4g14850"/>
    <property type="match status" value="1"/>
</dbReference>
<feature type="repeat" description="PPR" evidence="4">
    <location>
        <begin position="216"/>
        <end position="250"/>
    </location>
</feature>
<proteinExistence type="inferred from homology"/>
<comment type="caution">
    <text evidence="5">The sequence shown here is derived from an EMBL/GenBank/DDBJ whole genome shotgun (WGS) entry which is preliminary data.</text>
</comment>